<proteinExistence type="predicted"/>
<dbReference type="SMART" id="SM00516">
    <property type="entry name" value="SEC14"/>
    <property type="match status" value="1"/>
</dbReference>
<dbReference type="InterPro" id="IPR036865">
    <property type="entry name" value="CRAL-TRIO_dom_sf"/>
</dbReference>
<dbReference type="AlphaFoldDB" id="A0AAD5TWN1"/>
<evidence type="ECO:0000313" key="3">
    <source>
        <dbReference type="Proteomes" id="UP001211065"/>
    </source>
</evidence>
<dbReference type="InterPro" id="IPR036273">
    <property type="entry name" value="CRAL/TRIO_N_dom_sf"/>
</dbReference>
<sequence length="412" mass="48090">MRDYEKPGHIENLSTEQSQTLKSFYIKFFKALQYDSNLEGKVDPKTQSKSTWGFSWSSTKAAEEEEIKDVLPQKAFEDDYISWSKALHVLFLFCAYDNPDAICLRFVRARKWDVNKATDMMMKALVWREQYNVKDLLKDAEKLVDVKELKAGKGYLLDYDKQGRVICYLHVARHFPAETDLKMIERYSVLTVENGRLMLGEGREQTTLVFDLTGFSLKNMDYAYVKFLLSCFEAYYPESLGLILILNAPSVFNGCFMMIKGWLDPVVASKIKFVSSKEICSYIDKSKLPGVILKHLKTSGEEVEEEELSKAFVYEYNEASEEEVEKLEKLRSDKEREDKVFDDFKKCGLDFYKVTEQWAKSEMEDKSLTEKRELAIMKLRESYKELVPFVRSKSHYHRNINYKVFDGGFDVL</sequence>
<dbReference type="Pfam" id="PF03765">
    <property type="entry name" value="CRAL_TRIO_N"/>
    <property type="match status" value="1"/>
</dbReference>
<dbReference type="PANTHER" id="PTHR46590:SF1">
    <property type="entry name" value="PHOSPHATIDYLINOSITOL TRANSFER PROTEIN CSR1"/>
    <property type="match status" value="1"/>
</dbReference>
<evidence type="ECO:0000259" key="1">
    <source>
        <dbReference type="PROSITE" id="PS50191"/>
    </source>
</evidence>
<evidence type="ECO:0000313" key="2">
    <source>
        <dbReference type="EMBL" id="KAJ3204523.1"/>
    </source>
</evidence>
<dbReference type="PROSITE" id="PS50191">
    <property type="entry name" value="CRAL_TRIO"/>
    <property type="match status" value="1"/>
</dbReference>
<comment type="caution">
    <text evidence="2">The sequence shown here is derived from an EMBL/GenBank/DDBJ whole genome shotgun (WGS) entry which is preliminary data.</text>
</comment>
<accession>A0AAD5TWN1</accession>
<dbReference type="SUPFAM" id="SSF52087">
    <property type="entry name" value="CRAL/TRIO domain"/>
    <property type="match status" value="1"/>
</dbReference>
<dbReference type="CDD" id="cd00170">
    <property type="entry name" value="SEC14"/>
    <property type="match status" value="1"/>
</dbReference>
<protein>
    <recommendedName>
        <fullName evidence="1">CRAL-TRIO domain-containing protein</fullName>
    </recommendedName>
</protein>
<feature type="domain" description="CRAL-TRIO" evidence="1">
    <location>
        <begin position="143"/>
        <end position="289"/>
    </location>
</feature>
<dbReference type="Proteomes" id="UP001211065">
    <property type="component" value="Unassembled WGS sequence"/>
</dbReference>
<dbReference type="InterPro" id="IPR001251">
    <property type="entry name" value="CRAL-TRIO_dom"/>
</dbReference>
<dbReference type="PANTHER" id="PTHR46590">
    <property type="entry name" value="PHOSPHATIDYLINOSITOL TRANSFER PROTEIN CSR1-RELATED"/>
    <property type="match status" value="1"/>
</dbReference>
<organism evidence="2 3">
    <name type="scientific">Clydaea vesicula</name>
    <dbReference type="NCBI Taxonomy" id="447962"/>
    <lineage>
        <taxon>Eukaryota</taxon>
        <taxon>Fungi</taxon>
        <taxon>Fungi incertae sedis</taxon>
        <taxon>Chytridiomycota</taxon>
        <taxon>Chytridiomycota incertae sedis</taxon>
        <taxon>Chytridiomycetes</taxon>
        <taxon>Lobulomycetales</taxon>
        <taxon>Lobulomycetaceae</taxon>
        <taxon>Clydaea</taxon>
    </lineage>
</organism>
<gene>
    <name evidence="2" type="ORF">HK099_001104</name>
</gene>
<dbReference type="InterPro" id="IPR011074">
    <property type="entry name" value="CRAL/TRIO_N_dom"/>
</dbReference>
<dbReference type="Pfam" id="PF00650">
    <property type="entry name" value="CRAL_TRIO"/>
    <property type="match status" value="1"/>
</dbReference>
<reference evidence="2" key="1">
    <citation type="submission" date="2020-05" db="EMBL/GenBank/DDBJ databases">
        <title>Phylogenomic resolution of chytrid fungi.</title>
        <authorList>
            <person name="Stajich J.E."/>
            <person name="Amses K."/>
            <person name="Simmons R."/>
            <person name="Seto K."/>
            <person name="Myers J."/>
            <person name="Bonds A."/>
            <person name="Quandt C.A."/>
            <person name="Barry K."/>
            <person name="Liu P."/>
            <person name="Grigoriev I."/>
            <person name="Longcore J.E."/>
            <person name="James T.Y."/>
        </authorList>
    </citation>
    <scope>NUCLEOTIDE SEQUENCE</scope>
    <source>
        <strain evidence="2">JEL0476</strain>
    </source>
</reference>
<dbReference type="SMART" id="SM01100">
    <property type="entry name" value="CRAL_TRIO_N"/>
    <property type="match status" value="1"/>
</dbReference>
<dbReference type="SUPFAM" id="SSF46938">
    <property type="entry name" value="CRAL/TRIO N-terminal domain"/>
    <property type="match status" value="1"/>
</dbReference>
<name>A0AAD5TWN1_9FUNG</name>
<dbReference type="Gene3D" id="3.40.525.10">
    <property type="entry name" value="CRAL-TRIO lipid binding domain"/>
    <property type="match status" value="1"/>
</dbReference>
<keyword evidence="3" id="KW-1185">Reference proteome</keyword>
<dbReference type="EMBL" id="JADGJW010001291">
    <property type="protein sequence ID" value="KAJ3204523.1"/>
    <property type="molecule type" value="Genomic_DNA"/>
</dbReference>
<dbReference type="InterPro" id="IPR052432">
    <property type="entry name" value="PITP/CRAL-TRIO"/>
</dbReference>